<dbReference type="Proteomes" id="UP000564806">
    <property type="component" value="Unassembled WGS sequence"/>
</dbReference>
<proteinExistence type="predicted"/>
<evidence type="ECO:0000313" key="2">
    <source>
        <dbReference type="Proteomes" id="UP000564806"/>
    </source>
</evidence>
<comment type="caution">
    <text evidence="1">The sequence shown here is derived from an EMBL/GenBank/DDBJ whole genome shotgun (WGS) entry which is preliminary data.</text>
</comment>
<dbReference type="PANTHER" id="PTHR13887">
    <property type="entry name" value="GLUTATHIONE S-TRANSFERASE KAPPA"/>
    <property type="match status" value="1"/>
</dbReference>
<reference evidence="1" key="1">
    <citation type="submission" date="2020-06" db="EMBL/GenBank/DDBJ databases">
        <title>Paenibacillus sp. nov., isolated from soil.</title>
        <authorList>
            <person name="Seo Y.L."/>
        </authorList>
    </citation>
    <scope>NUCLEOTIDE SEQUENCE [LARGE SCALE GENOMIC DNA]</scope>
    <source>
        <strain evidence="1">JW14</strain>
    </source>
</reference>
<gene>
    <name evidence="1" type="ORF">HPT30_21800</name>
</gene>
<dbReference type="EMBL" id="JABWCS010000217">
    <property type="protein sequence ID" value="NUU62988.1"/>
    <property type="molecule type" value="Genomic_DNA"/>
</dbReference>
<dbReference type="Gene3D" id="1.10.472.60">
    <property type="entry name" value="putative protein disulfide isomerase domain"/>
    <property type="match status" value="1"/>
</dbReference>
<organism evidence="1 2">
    <name type="scientific">Paenibacillus agri</name>
    <dbReference type="NCBI Taxonomy" id="2744309"/>
    <lineage>
        <taxon>Bacteria</taxon>
        <taxon>Bacillati</taxon>
        <taxon>Bacillota</taxon>
        <taxon>Bacilli</taxon>
        <taxon>Bacillales</taxon>
        <taxon>Paenibacillaceae</taxon>
        <taxon>Paenibacillus</taxon>
    </lineage>
</organism>
<dbReference type="PANTHER" id="PTHR13887:SF47">
    <property type="entry name" value="CLPXP ADAPTER PROTEIN SPXH"/>
    <property type="match status" value="1"/>
</dbReference>
<dbReference type="CDD" id="cd03025">
    <property type="entry name" value="DsbA_FrnE_like"/>
    <property type="match status" value="1"/>
</dbReference>
<evidence type="ECO:0000313" key="1">
    <source>
        <dbReference type="EMBL" id="NUU62988.1"/>
    </source>
</evidence>
<accession>A0A850EPA3</accession>
<keyword evidence="2" id="KW-1185">Reference proteome</keyword>
<dbReference type="SUPFAM" id="SSF52833">
    <property type="entry name" value="Thioredoxin-like"/>
    <property type="match status" value="1"/>
</dbReference>
<dbReference type="AlphaFoldDB" id="A0A850EPA3"/>
<protein>
    <submittedName>
        <fullName evidence="1">DsbA family protein</fullName>
    </submittedName>
</protein>
<name>A0A850EPA3_9BACL</name>
<dbReference type="InterPro" id="IPR036249">
    <property type="entry name" value="Thioredoxin-like_sf"/>
</dbReference>
<dbReference type="Pfam" id="PF13743">
    <property type="entry name" value="Thioredoxin_5"/>
    <property type="match status" value="1"/>
</dbReference>
<dbReference type="Gene3D" id="3.40.30.10">
    <property type="entry name" value="Glutaredoxin"/>
    <property type="match status" value="1"/>
</dbReference>
<sequence length="283" mass="32311">MVKVELAPVRKFRVIYYTDPICSACWALEPYIRKLEEEYAPLLTIEYRMGGLLPGWEHFSDGGNGISKPSDVAHHWEEIAEQSGMSMDGDVWLEDPLHSSYPPSIAFKAAQLQGKEQADAYLRRLREMVFLEKVNIAKEEALIQASIDVGLDTERFKRSYHDPATAELFYQEIEEGAELGVRGFPTILIVDEEGQGARVSGYRPYQHYVEALNKVAKDALQPNQKVYTAKQLLQKYNFLGTEEIRIMLDGSREETLAELQRLEQAGLVECVPVKFGFFWRNVN</sequence>